<dbReference type="NCBIfam" id="NF033747">
    <property type="entry name" value="class_E_sortase"/>
    <property type="match status" value="1"/>
</dbReference>
<evidence type="ECO:0008006" key="4">
    <source>
        <dbReference type="Google" id="ProtNLM"/>
    </source>
</evidence>
<dbReference type="SUPFAM" id="SSF63817">
    <property type="entry name" value="Sortase"/>
    <property type="match status" value="1"/>
</dbReference>
<dbReference type="InterPro" id="IPR005754">
    <property type="entry name" value="Sortase"/>
</dbReference>
<keyword evidence="3" id="KW-1185">Reference proteome</keyword>
<sequence>MCAARRTVSPLLVLLIVVLVALVGLGGYLGWQFWGTNVLAAGPATDEVTALRDAWKAAPAPTQEEGEPVVVEEPTLHEPAWVLRIPTLDLQYPVIAGVDPDDLTRGVGWYPGTALPGQLGNAAFAGNRTTHGKPFARLLELKVGDEVVIETAGAVFTYTVVSAPGELTVNKDESWVIDPVPGRPDEVPTQAYLTLTTAEDLVATDDRAVGFATLTTTETR</sequence>
<dbReference type="InterPro" id="IPR053465">
    <property type="entry name" value="Sortase_Class_E"/>
</dbReference>
<gene>
    <name evidence="2" type="ORF">BW733_10505</name>
</gene>
<dbReference type="InterPro" id="IPR023365">
    <property type="entry name" value="Sortase_dom-sf"/>
</dbReference>
<dbReference type="InterPro" id="IPR042003">
    <property type="entry name" value="Sortase_E"/>
</dbReference>
<reference evidence="2 3" key="1">
    <citation type="journal article" date="2008" name="Int. J. Syst. Evol. Microbiol.">
        <title>Tessaracoccus flavescens sp. nov., isolated from marine sediment.</title>
        <authorList>
            <person name="Lee D.W."/>
            <person name="Lee S.D."/>
        </authorList>
    </citation>
    <scope>NUCLEOTIDE SEQUENCE [LARGE SCALE GENOMIC DNA]</scope>
    <source>
        <strain evidence="2 3">SST-39T</strain>
    </source>
</reference>
<dbReference type="STRING" id="399497.BW733_10505"/>
<keyword evidence="1" id="KW-0378">Hydrolase</keyword>
<evidence type="ECO:0000256" key="1">
    <source>
        <dbReference type="ARBA" id="ARBA00022801"/>
    </source>
</evidence>
<evidence type="ECO:0000313" key="2">
    <source>
        <dbReference type="EMBL" id="AQP51200.1"/>
    </source>
</evidence>
<dbReference type="NCBIfam" id="TIGR01076">
    <property type="entry name" value="sortase_fam"/>
    <property type="match status" value="1"/>
</dbReference>
<dbReference type="KEGG" id="tfa:BW733_10505"/>
<dbReference type="Pfam" id="PF04203">
    <property type="entry name" value="Sortase"/>
    <property type="match status" value="1"/>
</dbReference>
<dbReference type="AlphaFoldDB" id="A0A1Q2CYK2"/>
<dbReference type="EMBL" id="CP019607">
    <property type="protein sequence ID" value="AQP51200.1"/>
    <property type="molecule type" value="Genomic_DNA"/>
</dbReference>
<organism evidence="2 3">
    <name type="scientific">Tessaracoccus flavescens</name>
    <dbReference type="NCBI Taxonomy" id="399497"/>
    <lineage>
        <taxon>Bacteria</taxon>
        <taxon>Bacillati</taxon>
        <taxon>Actinomycetota</taxon>
        <taxon>Actinomycetes</taxon>
        <taxon>Propionibacteriales</taxon>
        <taxon>Propionibacteriaceae</taxon>
        <taxon>Tessaracoccus</taxon>
    </lineage>
</organism>
<proteinExistence type="predicted"/>
<dbReference type="Gene3D" id="2.40.260.10">
    <property type="entry name" value="Sortase"/>
    <property type="match status" value="1"/>
</dbReference>
<dbReference type="Proteomes" id="UP000188235">
    <property type="component" value="Chromosome"/>
</dbReference>
<evidence type="ECO:0000313" key="3">
    <source>
        <dbReference type="Proteomes" id="UP000188235"/>
    </source>
</evidence>
<protein>
    <recommendedName>
        <fullName evidence="4">Class E sortase</fullName>
    </recommendedName>
</protein>
<dbReference type="CDD" id="cd05830">
    <property type="entry name" value="Sortase_E"/>
    <property type="match status" value="1"/>
</dbReference>
<name>A0A1Q2CYK2_9ACTN</name>
<accession>A0A1Q2CYK2</accession>
<dbReference type="GO" id="GO:0016787">
    <property type="term" value="F:hydrolase activity"/>
    <property type="evidence" value="ECO:0007669"/>
    <property type="project" value="UniProtKB-KW"/>
</dbReference>